<dbReference type="AlphaFoldDB" id="A0A0C9YBP1"/>
<evidence type="ECO:0000313" key="2">
    <source>
        <dbReference type="EMBL" id="KIK07707.1"/>
    </source>
</evidence>
<feature type="region of interest" description="Disordered" evidence="1">
    <location>
        <begin position="175"/>
        <end position="234"/>
    </location>
</feature>
<feature type="compositionally biased region" description="Polar residues" evidence="1">
    <location>
        <begin position="190"/>
        <end position="203"/>
    </location>
</feature>
<keyword evidence="3" id="KW-1185">Reference proteome</keyword>
<dbReference type="EMBL" id="KN838546">
    <property type="protein sequence ID" value="KIK07707.1"/>
    <property type="molecule type" value="Genomic_DNA"/>
</dbReference>
<name>A0A0C9YBP1_9AGAR</name>
<protein>
    <submittedName>
        <fullName evidence="2">Uncharacterized protein</fullName>
    </submittedName>
</protein>
<organism evidence="2 3">
    <name type="scientific">Laccaria amethystina LaAM-08-1</name>
    <dbReference type="NCBI Taxonomy" id="1095629"/>
    <lineage>
        <taxon>Eukaryota</taxon>
        <taxon>Fungi</taxon>
        <taxon>Dikarya</taxon>
        <taxon>Basidiomycota</taxon>
        <taxon>Agaricomycotina</taxon>
        <taxon>Agaricomycetes</taxon>
        <taxon>Agaricomycetidae</taxon>
        <taxon>Agaricales</taxon>
        <taxon>Agaricineae</taxon>
        <taxon>Hydnangiaceae</taxon>
        <taxon>Laccaria</taxon>
    </lineage>
</organism>
<evidence type="ECO:0000313" key="3">
    <source>
        <dbReference type="Proteomes" id="UP000054477"/>
    </source>
</evidence>
<evidence type="ECO:0000256" key="1">
    <source>
        <dbReference type="SAM" id="MobiDB-lite"/>
    </source>
</evidence>
<dbReference type="HOGENOM" id="CLU_1019651_0_0_1"/>
<reference evidence="3" key="2">
    <citation type="submission" date="2015-01" db="EMBL/GenBank/DDBJ databases">
        <title>Evolutionary Origins and Diversification of the Mycorrhizal Mutualists.</title>
        <authorList>
            <consortium name="DOE Joint Genome Institute"/>
            <consortium name="Mycorrhizal Genomics Consortium"/>
            <person name="Kohler A."/>
            <person name="Kuo A."/>
            <person name="Nagy L.G."/>
            <person name="Floudas D."/>
            <person name="Copeland A."/>
            <person name="Barry K.W."/>
            <person name="Cichocki N."/>
            <person name="Veneault-Fourrey C."/>
            <person name="LaButti K."/>
            <person name="Lindquist E.A."/>
            <person name="Lipzen A."/>
            <person name="Lundell T."/>
            <person name="Morin E."/>
            <person name="Murat C."/>
            <person name="Riley R."/>
            <person name="Ohm R."/>
            <person name="Sun H."/>
            <person name="Tunlid A."/>
            <person name="Henrissat B."/>
            <person name="Grigoriev I.V."/>
            <person name="Hibbett D.S."/>
            <person name="Martin F."/>
        </authorList>
    </citation>
    <scope>NUCLEOTIDE SEQUENCE [LARGE SCALE GENOMIC DNA]</scope>
    <source>
        <strain evidence="3">LaAM-08-1</strain>
    </source>
</reference>
<accession>A0A0C9YBP1</accession>
<feature type="compositionally biased region" description="Low complexity" evidence="1">
    <location>
        <begin position="264"/>
        <end position="274"/>
    </location>
</feature>
<dbReference type="Proteomes" id="UP000054477">
    <property type="component" value="Unassembled WGS sequence"/>
</dbReference>
<proteinExistence type="predicted"/>
<sequence length="283" mass="30751">MYAPIFNTESFVAATLFIERLLQNEDHVFNIIDQCQNDPTLSLDLQLILEATATEKHLEDKLGYKDRNVLSLHTIVTTAIAAAIRHGILNTIRDSKKLPVVPNYIPITGRNSLHLLESPLIIIIDVLQLLVARNAKSLVTFTKTAVIINVKDAFGGDQDIPPLIAKQKIAVGENQSTPIPNIDHGDIIQKQGNNDGRPSTNGQGPKKQPEVIDLTSPSPPPSLLPPTPPPSLWTPPSSPLYHPWSPSQLTPLLNLTDLISDFDSVASSNSSVSDLGNVGDIEV</sequence>
<feature type="region of interest" description="Disordered" evidence="1">
    <location>
        <begin position="264"/>
        <end position="283"/>
    </location>
</feature>
<gene>
    <name evidence="2" type="ORF">K443DRAFT_2239</name>
</gene>
<feature type="compositionally biased region" description="Pro residues" evidence="1">
    <location>
        <begin position="217"/>
        <end position="234"/>
    </location>
</feature>
<reference evidence="2 3" key="1">
    <citation type="submission" date="2014-04" db="EMBL/GenBank/DDBJ databases">
        <authorList>
            <consortium name="DOE Joint Genome Institute"/>
            <person name="Kuo A."/>
            <person name="Kohler A."/>
            <person name="Nagy L.G."/>
            <person name="Floudas D."/>
            <person name="Copeland A."/>
            <person name="Barry K.W."/>
            <person name="Cichocki N."/>
            <person name="Veneault-Fourrey C."/>
            <person name="LaButti K."/>
            <person name="Lindquist E.A."/>
            <person name="Lipzen A."/>
            <person name="Lundell T."/>
            <person name="Morin E."/>
            <person name="Murat C."/>
            <person name="Sun H."/>
            <person name="Tunlid A."/>
            <person name="Henrissat B."/>
            <person name="Grigoriev I.V."/>
            <person name="Hibbett D.S."/>
            <person name="Martin F."/>
            <person name="Nordberg H.P."/>
            <person name="Cantor M.N."/>
            <person name="Hua S.X."/>
        </authorList>
    </citation>
    <scope>NUCLEOTIDE SEQUENCE [LARGE SCALE GENOMIC DNA]</scope>
    <source>
        <strain evidence="2 3">LaAM-08-1</strain>
    </source>
</reference>